<dbReference type="Pfam" id="PF05327">
    <property type="entry name" value="RRN3"/>
    <property type="match status" value="2"/>
</dbReference>
<dbReference type="Proteomes" id="UP001470230">
    <property type="component" value="Unassembled WGS sequence"/>
</dbReference>
<sequence>MRSALLQKLLDKQKQTKYGDFVAKNQWNELHTNVYNGTTKLDDILPPLIDSGKLINFTQYVATVEPNPTNIKILTQLINKLPSDQLSELTPFFKNLVLGFTQFQSQIVDMLVRSFFITDSTAFVDTLVTLLEAIPSIHSSISSSITKFFPQTNFPVEQQVRFLRSSLILCRASNDVAFSSLGRIFQHLVALDCELLLDSSDSNDNSNSLRLDDDVAQCFIPQLHLFLDFAVSSNETIFTLLLQFFDRYLIDLPRVVAVQFIYFFSSSLKHSNVETFIGFLLAKMLNDSDSDRSRCNAALYIESLIVHARFVDDNFAILAVDYVSDFANCYANHIRNEAPERLRMDVKMHNVYYFAVQCVVYIICWRWKRWTSKSKKVDQKINIVERWHIDELLCNELRAIDVIDKNTSDMIKSLNLFDIKDESIVIERISVWFPFDPCPLEEIANDVMDNYILWSEADADVEYNEDEDLDSLLNNELSRLCENRIFNFDLNFPSGSQNM</sequence>
<dbReference type="PANTHER" id="PTHR12790:SF0">
    <property type="entry name" value="RNA POLYMERASE I-SPECIFIC TRANSCRIPTION INITIATION FACTOR RRN3-RELATED"/>
    <property type="match status" value="1"/>
</dbReference>
<comment type="similarity">
    <text evidence="1">Belongs to the RRN3 family.</text>
</comment>
<evidence type="ECO:0000256" key="1">
    <source>
        <dbReference type="ARBA" id="ARBA00010098"/>
    </source>
</evidence>
<name>A0ABR2HFF5_9EUKA</name>
<organism evidence="2 3">
    <name type="scientific">Tritrichomonas musculus</name>
    <dbReference type="NCBI Taxonomy" id="1915356"/>
    <lineage>
        <taxon>Eukaryota</taxon>
        <taxon>Metamonada</taxon>
        <taxon>Parabasalia</taxon>
        <taxon>Tritrichomonadida</taxon>
        <taxon>Tritrichomonadidae</taxon>
        <taxon>Tritrichomonas</taxon>
    </lineage>
</organism>
<accession>A0ABR2HFF5</accession>
<keyword evidence="3" id="KW-1185">Reference proteome</keyword>
<evidence type="ECO:0000313" key="3">
    <source>
        <dbReference type="Proteomes" id="UP001470230"/>
    </source>
</evidence>
<dbReference type="EMBL" id="JAPFFF010000029">
    <property type="protein sequence ID" value="KAK8846162.1"/>
    <property type="molecule type" value="Genomic_DNA"/>
</dbReference>
<proteinExistence type="inferred from homology"/>
<reference evidence="2 3" key="1">
    <citation type="submission" date="2024-04" db="EMBL/GenBank/DDBJ databases">
        <title>Tritrichomonas musculus Genome.</title>
        <authorList>
            <person name="Alves-Ferreira E."/>
            <person name="Grigg M."/>
            <person name="Lorenzi H."/>
            <person name="Galac M."/>
        </authorList>
    </citation>
    <scope>NUCLEOTIDE SEQUENCE [LARGE SCALE GENOMIC DNA]</scope>
    <source>
        <strain evidence="2 3">EAF2021</strain>
    </source>
</reference>
<dbReference type="InterPro" id="IPR007991">
    <property type="entry name" value="RNA_pol_I_trans_ini_fac_RRN3"/>
</dbReference>
<protein>
    <submittedName>
        <fullName evidence="2">DNA independent RNA polymerase I transcription factor</fullName>
    </submittedName>
</protein>
<dbReference type="PANTHER" id="PTHR12790">
    <property type="entry name" value="TRANSCRIPTION INITIATION FACTOR IA RRN3"/>
    <property type="match status" value="1"/>
</dbReference>
<comment type="caution">
    <text evidence="2">The sequence shown here is derived from an EMBL/GenBank/DDBJ whole genome shotgun (WGS) entry which is preliminary data.</text>
</comment>
<gene>
    <name evidence="2" type="ORF">M9Y10_020167</name>
</gene>
<evidence type="ECO:0000313" key="2">
    <source>
        <dbReference type="EMBL" id="KAK8846162.1"/>
    </source>
</evidence>